<dbReference type="EMBL" id="JACSQL010000011">
    <property type="protein sequence ID" value="MBD7970347.1"/>
    <property type="molecule type" value="Genomic_DNA"/>
</dbReference>
<evidence type="ECO:0000313" key="1">
    <source>
        <dbReference type="EMBL" id="MBD7970347.1"/>
    </source>
</evidence>
<gene>
    <name evidence="1" type="ORF">H9647_19965</name>
</gene>
<protein>
    <submittedName>
        <fullName evidence="1">Uncharacterized protein</fullName>
    </submittedName>
</protein>
<comment type="caution">
    <text evidence="1">The sequence shown here is derived from an EMBL/GenBank/DDBJ whole genome shotgun (WGS) entry which is preliminary data.</text>
</comment>
<reference evidence="1 2" key="1">
    <citation type="submission" date="2020-08" db="EMBL/GenBank/DDBJ databases">
        <title>A Genomic Blueprint of the Chicken Gut Microbiome.</title>
        <authorList>
            <person name="Gilroy R."/>
            <person name="Ravi A."/>
            <person name="Getino M."/>
            <person name="Pursley I."/>
            <person name="Horton D.L."/>
            <person name="Alikhan N.-F."/>
            <person name="Baker D."/>
            <person name="Gharbi K."/>
            <person name="Hall N."/>
            <person name="Watson M."/>
            <person name="Adriaenssens E.M."/>
            <person name="Foster-Nyarko E."/>
            <person name="Jarju S."/>
            <person name="Secka A."/>
            <person name="Antonio M."/>
            <person name="Oren A."/>
            <person name="Chaudhuri R."/>
            <person name="La Ragione R.M."/>
            <person name="Hildebrand F."/>
            <person name="Pallen M.J."/>
        </authorList>
    </citation>
    <scope>NUCLEOTIDE SEQUENCE [LARGE SCALE GENOMIC DNA]</scope>
    <source>
        <strain evidence="1 2">Sa2BVA9</strain>
    </source>
</reference>
<name>A0ABR8T3S0_9BACL</name>
<dbReference type="Proteomes" id="UP000608071">
    <property type="component" value="Unassembled WGS sequence"/>
</dbReference>
<sequence length="172" mass="20116">MYTTVKLNNYLIPQAKVTLQEDRKSSATSKNLRSYKIECSLSPKEYEIFEMVVNTWPLQFSVVDSSSNTEMNVFYLEKSRSFIRGENNFRIYSVILEFEVFEDERNSSNEDASTLFNTQLNILKTRALVSLLEEKGILEVDEHDNRAKEVIKKELKELQYRFKGFSGELNIL</sequence>
<keyword evidence="2" id="KW-1185">Reference proteome</keyword>
<evidence type="ECO:0000313" key="2">
    <source>
        <dbReference type="Proteomes" id="UP000608071"/>
    </source>
</evidence>
<proteinExistence type="predicted"/>
<accession>A0ABR8T3S0</accession>
<dbReference type="RefSeq" id="WP_191803337.1">
    <property type="nucleotide sequence ID" value="NZ_JACSQL010000011.1"/>
</dbReference>
<organism evidence="1 2">
    <name type="scientific">Paenibacillus gallinarum</name>
    <dbReference type="NCBI Taxonomy" id="2762232"/>
    <lineage>
        <taxon>Bacteria</taxon>
        <taxon>Bacillati</taxon>
        <taxon>Bacillota</taxon>
        <taxon>Bacilli</taxon>
        <taxon>Bacillales</taxon>
        <taxon>Paenibacillaceae</taxon>
        <taxon>Paenibacillus</taxon>
    </lineage>
</organism>